<dbReference type="InterPro" id="IPR001278">
    <property type="entry name" value="Arg-tRNA-ligase"/>
</dbReference>
<dbReference type="AlphaFoldDB" id="A0A9D2K9P1"/>
<feature type="domain" description="DALR anticodon binding" evidence="13">
    <location>
        <begin position="432"/>
        <end position="551"/>
    </location>
</feature>
<dbReference type="SMART" id="SM00836">
    <property type="entry name" value="DALR_1"/>
    <property type="match status" value="1"/>
</dbReference>
<reference evidence="15" key="1">
    <citation type="journal article" date="2021" name="PeerJ">
        <title>Extensive microbial diversity within the chicken gut microbiome revealed by metagenomics and culture.</title>
        <authorList>
            <person name="Gilroy R."/>
            <person name="Ravi A."/>
            <person name="Getino M."/>
            <person name="Pursley I."/>
            <person name="Horton D.L."/>
            <person name="Alikhan N.F."/>
            <person name="Baker D."/>
            <person name="Gharbi K."/>
            <person name="Hall N."/>
            <person name="Watson M."/>
            <person name="Adriaenssens E.M."/>
            <person name="Foster-Nyarko E."/>
            <person name="Jarju S."/>
            <person name="Secka A."/>
            <person name="Antonio M."/>
            <person name="Oren A."/>
            <person name="Chaudhuri R.R."/>
            <person name="La Ragione R."/>
            <person name="Hildebrand F."/>
            <person name="Pallen M.J."/>
        </authorList>
    </citation>
    <scope>NUCLEOTIDE SEQUENCE</scope>
    <source>
        <strain evidence="15">ChiW4-1371</strain>
    </source>
</reference>
<evidence type="ECO:0000259" key="14">
    <source>
        <dbReference type="SMART" id="SM01016"/>
    </source>
</evidence>
<accession>A0A9D2K9P1</accession>
<feature type="domain" description="Arginyl tRNA synthetase N-terminal" evidence="14">
    <location>
        <begin position="7"/>
        <end position="90"/>
    </location>
</feature>
<organism evidence="15 16">
    <name type="scientific">Candidatus Mucispirillum faecigallinarum</name>
    <dbReference type="NCBI Taxonomy" id="2838699"/>
    <lineage>
        <taxon>Bacteria</taxon>
        <taxon>Pseudomonadati</taxon>
        <taxon>Deferribacterota</taxon>
        <taxon>Deferribacteres</taxon>
        <taxon>Deferribacterales</taxon>
        <taxon>Mucispirillaceae</taxon>
        <taxon>Mucispirillum</taxon>
    </lineage>
</organism>
<comment type="catalytic activity">
    <reaction evidence="10 11">
        <text>tRNA(Arg) + L-arginine + ATP = L-arginyl-tRNA(Arg) + AMP + diphosphate</text>
        <dbReference type="Rhea" id="RHEA:20301"/>
        <dbReference type="Rhea" id="RHEA-COMP:9658"/>
        <dbReference type="Rhea" id="RHEA-COMP:9673"/>
        <dbReference type="ChEBI" id="CHEBI:30616"/>
        <dbReference type="ChEBI" id="CHEBI:32682"/>
        <dbReference type="ChEBI" id="CHEBI:33019"/>
        <dbReference type="ChEBI" id="CHEBI:78442"/>
        <dbReference type="ChEBI" id="CHEBI:78513"/>
        <dbReference type="ChEBI" id="CHEBI:456215"/>
        <dbReference type="EC" id="6.1.1.19"/>
    </reaction>
</comment>
<evidence type="ECO:0000256" key="4">
    <source>
        <dbReference type="ARBA" id="ARBA00022490"/>
    </source>
</evidence>
<dbReference type="GO" id="GO:0004814">
    <property type="term" value="F:arginine-tRNA ligase activity"/>
    <property type="evidence" value="ECO:0007669"/>
    <property type="project" value="UniProtKB-UniRule"/>
</dbReference>
<comment type="caution">
    <text evidence="15">The sequence shown here is derived from an EMBL/GenBank/DDBJ whole genome shotgun (WGS) entry which is preliminary data.</text>
</comment>
<name>A0A9D2K9P1_9BACT</name>
<keyword evidence="4 11" id="KW-0963">Cytoplasm</keyword>
<dbReference type="EMBL" id="DXAQ01000015">
    <property type="protein sequence ID" value="HIZ88489.1"/>
    <property type="molecule type" value="Genomic_DNA"/>
</dbReference>
<dbReference type="InterPro" id="IPR005148">
    <property type="entry name" value="Arg-tRNA-synth_N"/>
</dbReference>
<evidence type="ECO:0000256" key="6">
    <source>
        <dbReference type="ARBA" id="ARBA00022741"/>
    </source>
</evidence>
<dbReference type="PROSITE" id="PS00178">
    <property type="entry name" value="AA_TRNA_LIGASE_I"/>
    <property type="match status" value="1"/>
</dbReference>
<dbReference type="InterPro" id="IPR035684">
    <property type="entry name" value="ArgRS_core"/>
</dbReference>
<evidence type="ECO:0000259" key="13">
    <source>
        <dbReference type="SMART" id="SM00836"/>
    </source>
</evidence>
<dbReference type="CDD" id="cd00671">
    <property type="entry name" value="ArgRS_core"/>
    <property type="match status" value="1"/>
</dbReference>
<dbReference type="GO" id="GO:0005524">
    <property type="term" value="F:ATP binding"/>
    <property type="evidence" value="ECO:0007669"/>
    <property type="project" value="UniProtKB-UniRule"/>
</dbReference>
<dbReference type="InterPro" id="IPR008909">
    <property type="entry name" value="DALR_anticod-bd"/>
</dbReference>
<dbReference type="PRINTS" id="PR01038">
    <property type="entry name" value="TRNASYNTHARG"/>
</dbReference>
<dbReference type="GO" id="GO:0006420">
    <property type="term" value="P:arginyl-tRNA aminoacylation"/>
    <property type="evidence" value="ECO:0007669"/>
    <property type="project" value="UniProtKB-UniRule"/>
</dbReference>
<keyword evidence="7 11" id="KW-0067">ATP-binding</keyword>
<dbReference type="InterPro" id="IPR001412">
    <property type="entry name" value="aa-tRNA-synth_I_CS"/>
</dbReference>
<evidence type="ECO:0000256" key="11">
    <source>
        <dbReference type="HAMAP-Rule" id="MF_00123"/>
    </source>
</evidence>
<dbReference type="Gene3D" id="1.10.730.10">
    <property type="entry name" value="Isoleucyl-tRNA Synthetase, Domain 1"/>
    <property type="match status" value="1"/>
</dbReference>
<evidence type="ECO:0000256" key="12">
    <source>
        <dbReference type="RuleBase" id="RU363038"/>
    </source>
</evidence>
<dbReference type="GO" id="GO:0005737">
    <property type="term" value="C:cytoplasm"/>
    <property type="evidence" value="ECO:0007669"/>
    <property type="project" value="UniProtKB-SubCell"/>
</dbReference>
<dbReference type="NCBIfam" id="TIGR00456">
    <property type="entry name" value="argS"/>
    <property type="match status" value="1"/>
</dbReference>
<comment type="similarity">
    <text evidence="2 11 12">Belongs to the class-I aminoacyl-tRNA synthetase family.</text>
</comment>
<evidence type="ECO:0000256" key="2">
    <source>
        <dbReference type="ARBA" id="ARBA00005594"/>
    </source>
</evidence>
<dbReference type="Gene3D" id="3.30.1360.70">
    <property type="entry name" value="Arginyl tRNA synthetase N-terminal domain"/>
    <property type="match status" value="1"/>
</dbReference>
<dbReference type="Pfam" id="PF00750">
    <property type="entry name" value="tRNA-synt_1d"/>
    <property type="match status" value="1"/>
</dbReference>
<dbReference type="Pfam" id="PF03485">
    <property type="entry name" value="Arg_tRNA_synt_N"/>
    <property type="match status" value="1"/>
</dbReference>
<comment type="subcellular location">
    <subcellularLocation>
        <location evidence="1 11">Cytoplasm</location>
    </subcellularLocation>
</comment>
<dbReference type="HAMAP" id="MF_00123">
    <property type="entry name" value="Arg_tRNA_synth"/>
    <property type="match status" value="1"/>
</dbReference>
<evidence type="ECO:0000313" key="15">
    <source>
        <dbReference type="EMBL" id="HIZ88489.1"/>
    </source>
</evidence>
<evidence type="ECO:0000313" key="16">
    <source>
        <dbReference type="Proteomes" id="UP000824176"/>
    </source>
</evidence>
<dbReference type="SUPFAM" id="SSF52374">
    <property type="entry name" value="Nucleotidylyl transferase"/>
    <property type="match status" value="1"/>
</dbReference>
<evidence type="ECO:0000256" key="10">
    <source>
        <dbReference type="ARBA" id="ARBA00049339"/>
    </source>
</evidence>
<dbReference type="SMART" id="SM01016">
    <property type="entry name" value="Arg_tRNA_synt_N"/>
    <property type="match status" value="1"/>
</dbReference>
<reference evidence="15" key="2">
    <citation type="submission" date="2021-04" db="EMBL/GenBank/DDBJ databases">
        <authorList>
            <person name="Gilroy R."/>
        </authorList>
    </citation>
    <scope>NUCLEOTIDE SEQUENCE</scope>
    <source>
        <strain evidence="15">ChiW4-1371</strain>
    </source>
</reference>
<feature type="short sequence motif" description="'HIGH' region" evidence="11">
    <location>
        <begin position="126"/>
        <end position="136"/>
    </location>
</feature>
<dbReference type="SUPFAM" id="SSF55190">
    <property type="entry name" value="Arginyl-tRNA synthetase (ArgRS), N-terminal 'additional' domain"/>
    <property type="match status" value="1"/>
</dbReference>
<dbReference type="Pfam" id="PF05746">
    <property type="entry name" value="DALR_1"/>
    <property type="match status" value="1"/>
</dbReference>
<proteinExistence type="inferred from homology"/>
<evidence type="ECO:0000256" key="7">
    <source>
        <dbReference type="ARBA" id="ARBA00022840"/>
    </source>
</evidence>
<gene>
    <name evidence="11" type="primary">argS</name>
    <name evidence="15" type="ORF">H9804_00960</name>
</gene>
<dbReference type="InterPro" id="IPR014729">
    <property type="entry name" value="Rossmann-like_a/b/a_fold"/>
</dbReference>
<evidence type="ECO:0000256" key="9">
    <source>
        <dbReference type="ARBA" id="ARBA00023146"/>
    </source>
</evidence>
<dbReference type="SUPFAM" id="SSF47323">
    <property type="entry name" value="Anticodon-binding domain of a subclass of class I aminoacyl-tRNA synthetases"/>
    <property type="match status" value="1"/>
</dbReference>
<dbReference type="FunFam" id="1.10.730.10:FF:000008">
    <property type="entry name" value="Arginine--tRNA ligase"/>
    <property type="match status" value="1"/>
</dbReference>
<keyword evidence="8 11" id="KW-0648">Protein biosynthesis</keyword>
<evidence type="ECO:0000256" key="8">
    <source>
        <dbReference type="ARBA" id="ARBA00022917"/>
    </source>
</evidence>
<protein>
    <recommendedName>
        <fullName evidence="11">Arginine--tRNA ligase</fullName>
        <ecNumber evidence="11">6.1.1.19</ecNumber>
    </recommendedName>
    <alternativeName>
        <fullName evidence="11">Arginyl-tRNA synthetase</fullName>
        <shortName evidence="11">ArgRS</shortName>
    </alternativeName>
</protein>
<evidence type="ECO:0000256" key="3">
    <source>
        <dbReference type="ARBA" id="ARBA00011245"/>
    </source>
</evidence>
<evidence type="ECO:0000256" key="1">
    <source>
        <dbReference type="ARBA" id="ARBA00004496"/>
    </source>
</evidence>
<sequence>MKEKLTLIIDEIVKDMLQKAGVQEEVSFTLVIPEKEEHGDFACNAAMQLVKHLKKNPKMIAEEICAVLKEKAGSQVETEIAGPGFINIKTSKSFFAETVMDIITNDKYFHNNTGKNKKAMVEFVSANPTGPLHIGHGRGAAYGDSVARILSMSGYNVTREYYVNDAGNQMNNLALSVYSRAAEILGRQNEAPFPEAGYHGDYIKDIAAELLKTRKDILDIDKKEALSICLDLAVKTIQQDIDDDLKDFRVEFHNYFSEKSLYKNGLVEKTLEKLASSGKTFEQDGALWLKTSSMGDDKDRVLRKSTGEYTYFTPDIAYHQNKYDRGFEYLVDIWGADHHGYIKRMQCALECLHHDLSTFKVSLIQMVNLIQNGEKISMSTRSGEFIPLSWLIDEVGIDAARFFYNMRSHDAQFDFDIDLAKSKSNDNPVYYIQYAHARVHSLIANAEEKGIKYERGAELEEAIGAEEVQLIKNMIKLKYVIELAAVHLEPHRIAYHLQELASSFHSYYYSNKILNPDNKELTTGRLTICEAVAVTIKTGLEILGVSAPERM</sequence>
<dbReference type="InterPro" id="IPR009080">
    <property type="entry name" value="tRNAsynth_Ia_anticodon-bd"/>
</dbReference>
<dbReference type="EC" id="6.1.1.19" evidence="11"/>
<dbReference type="Gene3D" id="3.40.50.620">
    <property type="entry name" value="HUPs"/>
    <property type="match status" value="1"/>
</dbReference>
<comment type="subunit">
    <text evidence="3 11">Monomer.</text>
</comment>
<dbReference type="FunFam" id="3.40.50.620:FF:000062">
    <property type="entry name" value="Arginine--tRNA ligase"/>
    <property type="match status" value="1"/>
</dbReference>
<evidence type="ECO:0000256" key="5">
    <source>
        <dbReference type="ARBA" id="ARBA00022598"/>
    </source>
</evidence>
<dbReference type="PANTHER" id="PTHR11956">
    <property type="entry name" value="ARGINYL-TRNA SYNTHETASE"/>
    <property type="match status" value="1"/>
</dbReference>
<dbReference type="PANTHER" id="PTHR11956:SF5">
    <property type="entry name" value="ARGININE--TRNA LIGASE, CYTOPLASMIC"/>
    <property type="match status" value="1"/>
</dbReference>
<dbReference type="InterPro" id="IPR036695">
    <property type="entry name" value="Arg-tRNA-synth_N_sf"/>
</dbReference>
<keyword evidence="9 11" id="KW-0030">Aminoacyl-tRNA synthetase</keyword>
<keyword evidence="5 11" id="KW-0436">Ligase</keyword>
<dbReference type="Proteomes" id="UP000824176">
    <property type="component" value="Unassembled WGS sequence"/>
</dbReference>
<keyword evidence="6 11" id="KW-0547">Nucleotide-binding</keyword>